<feature type="region of interest" description="Disordered" evidence="1">
    <location>
        <begin position="363"/>
        <end position="415"/>
    </location>
</feature>
<evidence type="ECO:0000313" key="2">
    <source>
        <dbReference type="EMBL" id="KAA6408165.1"/>
    </source>
</evidence>
<dbReference type="AlphaFoldDB" id="A0A5M8PFY4"/>
<accession>A0A5M8PFY4</accession>
<protein>
    <submittedName>
        <fullName evidence="2">Uncharacterized protein</fullName>
    </submittedName>
</protein>
<proteinExistence type="predicted"/>
<gene>
    <name evidence="2" type="ORF">FRX48_07907</name>
</gene>
<organism evidence="2 3">
    <name type="scientific">Lasallia pustulata</name>
    <dbReference type="NCBI Taxonomy" id="136370"/>
    <lineage>
        <taxon>Eukaryota</taxon>
        <taxon>Fungi</taxon>
        <taxon>Dikarya</taxon>
        <taxon>Ascomycota</taxon>
        <taxon>Pezizomycotina</taxon>
        <taxon>Lecanoromycetes</taxon>
        <taxon>OSLEUM clade</taxon>
        <taxon>Umbilicariomycetidae</taxon>
        <taxon>Umbilicariales</taxon>
        <taxon>Umbilicariaceae</taxon>
        <taxon>Lasallia</taxon>
    </lineage>
</organism>
<comment type="caution">
    <text evidence="2">The sequence shown here is derived from an EMBL/GenBank/DDBJ whole genome shotgun (WGS) entry which is preliminary data.</text>
</comment>
<feature type="compositionally biased region" description="Gly residues" evidence="1">
    <location>
        <begin position="475"/>
        <end position="487"/>
    </location>
</feature>
<sequence length="533" mass="59520">MGRRFCLLCYEVCPFGFSRTPFSVVLTIASRVRFRMKLVFYVLFHPVVRGPRGKPVVRPFFAPIQQRLGTRDHHCARVEPITYPIQCTTTHPHSAVTLRSLSSIRVFHHQLMVAHLLEPPRLQPLLVLLQTLFLQTRTERFHFNLGSPLLVRLFQSSLRRLPFAVGRLRNCPFHRTRRGRHLVCTRRTGFRLTFHCRFRRTLLLHTLILTTSAEYILAIGILDGSRLSLSFSSSSTTATVALLRQPQPTIALSTKTRQQPAHALSLALTEKRLHIRLLHDPPIPSLHPRALLILLPQKTNHTPPRRHCALHLLPNALIPVPLRPIQQIKTRHAPGRKPDLHPPKHRQPLRCPLHKMIQIDRLPAHPPPPHRLHRRSKAHPLTPPPLPAIMHRPAPPNREENPHPAPIARSQLPGAQPRIKPAKPFLAQPNFPDAGLAHAGLPRCALYNRHLALGDGFDAVEADFEVRDDVVAEGGRVGEGWGGGGEGEGQDGVREEGRVVADGVGEGSRHVGRGRGEGEGRVGAAVAEIKGSG</sequence>
<dbReference type="Proteomes" id="UP000324767">
    <property type="component" value="Unassembled WGS sequence"/>
</dbReference>
<evidence type="ECO:0000313" key="3">
    <source>
        <dbReference type="Proteomes" id="UP000324767"/>
    </source>
</evidence>
<feature type="compositionally biased region" description="Low complexity" evidence="1">
    <location>
        <begin position="522"/>
        <end position="533"/>
    </location>
</feature>
<dbReference type="EMBL" id="VXIT01000014">
    <property type="protein sequence ID" value="KAA6408165.1"/>
    <property type="molecule type" value="Genomic_DNA"/>
</dbReference>
<evidence type="ECO:0000256" key="1">
    <source>
        <dbReference type="SAM" id="MobiDB-lite"/>
    </source>
</evidence>
<feature type="compositionally biased region" description="Basic residues" evidence="1">
    <location>
        <begin position="368"/>
        <end position="378"/>
    </location>
</feature>
<name>A0A5M8PFY4_9LECA</name>
<feature type="region of interest" description="Disordered" evidence="1">
    <location>
        <begin position="475"/>
        <end position="533"/>
    </location>
</feature>
<reference evidence="2 3" key="1">
    <citation type="submission" date="2019-09" db="EMBL/GenBank/DDBJ databases">
        <title>The hologenome of the rock-dwelling lichen Lasallia pustulata.</title>
        <authorList>
            <person name="Greshake Tzovaras B."/>
            <person name="Segers F."/>
            <person name="Bicker A."/>
            <person name="Dal Grande F."/>
            <person name="Otte J."/>
            <person name="Hankeln T."/>
            <person name="Schmitt I."/>
            <person name="Ebersberger I."/>
        </authorList>
    </citation>
    <scope>NUCLEOTIDE SEQUENCE [LARGE SCALE GENOMIC DNA]</scope>
    <source>
        <strain evidence="2">A1-1</strain>
    </source>
</reference>